<protein>
    <submittedName>
        <fullName evidence="4">Coiled-coil domain-containing protein 191</fullName>
    </submittedName>
</protein>
<keyword evidence="1" id="KW-0175">Coiled coil</keyword>
<feature type="compositionally biased region" description="Polar residues" evidence="2">
    <location>
        <begin position="488"/>
        <end position="498"/>
    </location>
</feature>
<feature type="compositionally biased region" description="Basic and acidic residues" evidence="2">
    <location>
        <begin position="689"/>
        <end position="706"/>
    </location>
</feature>
<dbReference type="InterPro" id="IPR052270">
    <property type="entry name" value="CACF_protein"/>
</dbReference>
<feature type="compositionally biased region" description="Basic and acidic residues" evidence="2">
    <location>
        <begin position="611"/>
        <end position="630"/>
    </location>
</feature>
<feature type="compositionally biased region" description="Polar residues" evidence="2">
    <location>
        <begin position="631"/>
        <end position="640"/>
    </location>
</feature>
<accession>A0ABM5FX22</accession>
<evidence type="ECO:0000313" key="4">
    <source>
        <dbReference type="RefSeq" id="XP_072849924.1"/>
    </source>
</evidence>
<dbReference type="PANTHER" id="PTHR22028:SF5">
    <property type="entry name" value="COILED-COIL DOMAIN-CONTAINING PROTEIN 191"/>
    <property type="match status" value="1"/>
</dbReference>
<dbReference type="GeneID" id="110084767"/>
<dbReference type="Proteomes" id="UP001652642">
    <property type="component" value="Chromosome 3"/>
</dbReference>
<organism evidence="3 4">
    <name type="scientific">Pogona vitticeps</name>
    <name type="common">central bearded dragon</name>
    <dbReference type="NCBI Taxonomy" id="103695"/>
    <lineage>
        <taxon>Eukaryota</taxon>
        <taxon>Metazoa</taxon>
        <taxon>Chordata</taxon>
        <taxon>Craniata</taxon>
        <taxon>Vertebrata</taxon>
        <taxon>Euteleostomi</taxon>
        <taxon>Lepidosauria</taxon>
        <taxon>Squamata</taxon>
        <taxon>Bifurcata</taxon>
        <taxon>Unidentata</taxon>
        <taxon>Episquamata</taxon>
        <taxon>Toxicofera</taxon>
        <taxon>Iguania</taxon>
        <taxon>Acrodonta</taxon>
        <taxon>Agamidae</taxon>
        <taxon>Amphibolurinae</taxon>
        <taxon>Pogona</taxon>
    </lineage>
</organism>
<feature type="coiled-coil region" evidence="1">
    <location>
        <begin position="558"/>
        <end position="585"/>
    </location>
</feature>
<sequence>MAVMRPRTELYRWRRFTQPSSRQKKKIDADSVEHWIKQVEAASEFAVAEVFSFKKTHYFPGLRGPLVDLETTEQLLDHDEAYVEAQELLSDWMNSKLKLELTSDQEDDTENGAVCSVPPQEPPAGFQKYDRFDDLYSYLEEELEDTTVQDFLQHLLQSEVISNGILEDLQTEDLKEKKKARDPRITMELRHKQVKENRLKRQKELELLKQEKVLKKAAMSEAQKQLQEEKKKKVLKAKREDEEIQKQMVKLRKELIDRRHLMEEIWKMGKKKHNFKKVRKLVGFGLPPNVSAHLDCEKEEQRKEKQIKIQEFLNKVEIANRQCLQKYFFAWYKLVLDLRIKMGKARALADWKCQLRTLRAWRDYTWSQKMEQEAEKMENQLRDQNRKKQLATEFNRKCTLRHFFAEWQSWSRTEAEKRDIELKKEKTKRKMATLLEEVMLGKAAAESSWNAERLGKKEEAQGQPLKHSEVAEIPLLHGEPPSAKHKTLNSGFSETNQKCSHHFPKKPKWAWQVTQKHAALNAQDRAMFGNQMRNSLQHLGMARQKMAPAFCSSMEHCHDFQQQLIEEQRQQLQEQQQLILKLQENVRLKMGREETEEVTADILTLNNHSAKARERKESNLKNTELLRSENRQSAAPNQKNLKVVSAPHPLLKAMEERAVQRAERRKELEEAKKKREEEKLAQMQAEEEERQRREAAEKEAQLEKRREERKLQKIKELEKQKRLDREQQLFLKATEHYNKVLVKKQGLEPWKKLIKQSQENMVVAQKHHFFRLQKKYLLAWLHHMQEILAGKIAQAEKLHSCLLLRRSFRIWVQYKDAISTMEQNATKHHEASLKRKVFWAWFDIFSEEKSVLWEKQKTADQYSDRRIMLTAFGAWRQFPRLMKEEREKEERLQQLRKKVSEILPDFQT</sequence>
<evidence type="ECO:0000256" key="1">
    <source>
        <dbReference type="SAM" id="Coils"/>
    </source>
</evidence>
<dbReference type="PANTHER" id="PTHR22028">
    <property type="entry name" value="SFI1 SPINDLE BODY DOMAIN-CONTAINING PROTEIN-RELATED"/>
    <property type="match status" value="1"/>
</dbReference>
<feature type="coiled-coil region" evidence="1">
    <location>
        <begin position="191"/>
        <end position="254"/>
    </location>
</feature>
<name>A0ABM5FX22_9SAUR</name>
<feature type="region of interest" description="Disordered" evidence="2">
    <location>
        <begin position="662"/>
        <end position="706"/>
    </location>
</feature>
<evidence type="ECO:0000256" key="2">
    <source>
        <dbReference type="SAM" id="MobiDB-lite"/>
    </source>
</evidence>
<feature type="region of interest" description="Disordered" evidence="2">
    <location>
        <begin position="446"/>
        <end position="499"/>
    </location>
</feature>
<keyword evidence="3" id="KW-1185">Reference proteome</keyword>
<proteinExistence type="predicted"/>
<feature type="compositionally biased region" description="Basic and acidic residues" evidence="2">
    <location>
        <begin position="453"/>
        <end position="470"/>
    </location>
</feature>
<evidence type="ECO:0000313" key="3">
    <source>
        <dbReference type="Proteomes" id="UP001652642"/>
    </source>
</evidence>
<gene>
    <name evidence="4" type="primary">CCDC191</name>
</gene>
<feature type="coiled-coil region" evidence="1">
    <location>
        <begin position="367"/>
        <end position="437"/>
    </location>
</feature>
<dbReference type="RefSeq" id="XP_072849924.1">
    <property type="nucleotide sequence ID" value="XM_072993823.1"/>
</dbReference>
<reference evidence="4" key="1">
    <citation type="submission" date="2025-08" db="UniProtKB">
        <authorList>
            <consortium name="RefSeq"/>
        </authorList>
    </citation>
    <scope>IDENTIFICATION</scope>
</reference>
<feature type="region of interest" description="Disordered" evidence="2">
    <location>
        <begin position="608"/>
        <end position="649"/>
    </location>
</feature>
<feature type="compositionally biased region" description="Basic and acidic residues" evidence="2">
    <location>
        <begin position="662"/>
        <end position="680"/>
    </location>
</feature>